<reference evidence="1 2" key="1">
    <citation type="journal article" date="2014" name="Antonie Van Leeuwenhoek">
        <title>Hyphomonas beringensis sp. nov. and Hyphomonas chukchiensis sp. nov., isolated from surface seawater of the Bering Sea and Chukchi Sea.</title>
        <authorList>
            <person name="Li C."/>
            <person name="Lai Q."/>
            <person name="Li G."/>
            <person name="Dong C."/>
            <person name="Wang J."/>
            <person name="Liao Y."/>
            <person name="Shao Z."/>
        </authorList>
    </citation>
    <scope>NUCLEOTIDE SEQUENCE [LARGE SCALE GENOMIC DNA]</scope>
    <source>
        <strain evidence="1 2">22II1-22F38</strain>
    </source>
</reference>
<name>A0A059EAS7_9PROT</name>
<accession>A0A059EAS7</accession>
<dbReference type="EMBL" id="AWFH01000001">
    <property type="protein sequence ID" value="KCZ64796.1"/>
    <property type="molecule type" value="Genomic_DNA"/>
</dbReference>
<gene>
    <name evidence="1" type="ORF">HY36_00055</name>
</gene>
<proteinExistence type="predicted"/>
<comment type="caution">
    <text evidence="1">The sequence shown here is derived from an EMBL/GenBank/DDBJ whole genome shotgun (WGS) entry which is preliminary data.</text>
</comment>
<evidence type="ECO:0000313" key="1">
    <source>
        <dbReference type="EMBL" id="KCZ64796.1"/>
    </source>
</evidence>
<evidence type="ECO:0000313" key="2">
    <source>
        <dbReference type="Proteomes" id="UP000024547"/>
    </source>
</evidence>
<keyword evidence="2" id="KW-1185">Reference proteome</keyword>
<organism evidence="1 2">
    <name type="scientific">Hyphomonas atlantica</name>
    <dbReference type="NCBI Taxonomy" id="1280948"/>
    <lineage>
        <taxon>Bacteria</taxon>
        <taxon>Pseudomonadati</taxon>
        <taxon>Pseudomonadota</taxon>
        <taxon>Alphaproteobacteria</taxon>
        <taxon>Hyphomonadales</taxon>
        <taxon>Hyphomonadaceae</taxon>
        <taxon>Hyphomonas</taxon>
    </lineage>
</organism>
<sequence length="29" mass="3413">MAQFILSNASFKDPVPEYSARHDWFERIG</sequence>
<dbReference type="STRING" id="1280948.HY36_00055"/>
<dbReference type="PATRIC" id="fig|1280948.3.peg.11"/>
<dbReference type="AlphaFoldDB" id="A0A059EAS7"/>
<protein>
    <submittedName>
        <fullName evidence="1">Uncharacterized protein</fullName>
    </submittedName>
</protein>
<dbReference type="Proteomes" id="UP000024547">
    <property type="component" value="Unassembled WGS sequence"/>
</dbReference>